<evidence type="ECO:0000313" key="2">
    <source>
        <dbReference type="Proteomes" id="UP000054217"/>
    </source>
</evidence>
<keyword evidence="2" id="KW-1185">Reference proteome</keyword>
<accession>A0A0C3NXK9</accession>
<gene>
    <name evidence="1" type="ORF">M404DRAFT_1004376</name>
</gene>
<name>A0A0C3NXK9_PISTI</name>
<evidence type="ECO:0000313" key="1">
    <source>
        <dbReference type="EMBL" id="KIN99868.1"/>
    </source>
</evidence>
<dbReference type="AlphaFoldDB" id="A0A0C3NXK9"/>
<reference evidence="2" key="2">
    <citation type="submission" date="2015-01" db="EMBL/GenBank/DDBJ databases">
        <title>Evolutionary Origins and Diversification of the Mycorrhizal Mutualists.</title>
        <authorList>
            <consortium name="DOE Joint Genome Institute"/>
            <consortium name="Mycorrhizal Genomics Consortium"/>
            <person name="Kohler A."/>
            <person name="Kuo A."/>
            <person name="Nagy L.G."/>
            <person name="Floudas D."/>
            <person name="Copeland A."/>
            <person name="Barry K.W."/>
            <person name="Cichocki N."/>
            <person name="Veneault-Fourrey C."/>
            <person name="LaButti K."/>
            <person name="Lindquist E.A."/>
            <person name="Lipzen A."/>
            <person name="Lundell T."/>
            <person name="Morin E."/>
            <person name="Murat C."/>
            <person name="Riley R."/>
            <person name="Ohm R."/>
            <person name="Sun H."/>
            <person name="Tunlid A."/>
            <person name="Henrissat B."/>
            <person name="Grigoriev I.V."/>
            <person name="Hibbett D.S."/>
            <person name="Martin F."/>
        </authorList>
    </citation>
    <scope>NUCLEOTIDE SEQUENCE [LARGE SCALE GENOMIC DNA]</scope>
    <source>
        <strain evidence="2">Marx 270</strain>
    </source>
</reference>
<organism evidence="1 2">
    <name type="scientific">Pisolithus tinctorius Marx 270</name>
    <dbReference type="NCBI Taxonomy" id="870435"/>
    <lineage>
        <taxon>Eukaryota</taxon>
        <taxon>Fungi</taxon>
        <taxon>Dikarya</taxon>
        <taxon>Basidiomycota</taxon>
        <taxon>Agaricomycotina</taxon>
        <taxon>Agaricomycetes</taxon>
        <taxon>Agaricomycetidae</taxon>
        <taxon>Boletales</taxon>
        <taxon>Sclerodermatineae</taxon>
        <taxon>Pisolithaceae</taxon>
        <taxon>Pisolithus</taxon>
    </lineage>
</organism>
<dbReference type="Proteomes" id="UP000054217">
    <property type="component" value="Unassembled WGS sequence"/>
</dbReference>
<dbReference type="EMBL" id="KN832001">
    <property type="protein sequence ID" value="KIN99868.1"/>
    <property type="molecule type" value="Genomic_DNA"/>
</dbReference>
<dbReference type="HOGENOM" id="CLU_2606991_0_0_1"/>
<dbReference type="InParanoid" id="A0A0C3NXK9"/>
<proteinExistence type="predicted"/>
<sequence>MGTASEVRKITIKIRCTSVIQSLSERFFWEKVPWRILRDSRQMIWLADDSRNALANSSRSGLNTAGLWEYLSRSYKFTW</sequence>
<protein>
    <submittedName>
        <fullName evidence="1">Uncharacterized protein</fullName>
    </submittedName>
</protein>
<reference evidence="1 2" key="1">
    <citation type="submission" date="2014-04" db="EMBL/GenBank/DDBJ databases">
        <authorList>
            <consortium name="DOE Joint Genome Institute"/>
            <person name="Kuo A."/>
            <person name="Kohler A."/>
            <person name="Costa M.D."/>
            <person name="Nagy L.G."/>
            <person name="Floudas D."/>
            <person name="Copeland A."/>
            <person name="Barry K.W."/>
            <person name="Cichocki N."/>
            <person name="Veneault-Fourrey C."/>
            <person name="LaButti K."/>
            <person name="Lindquist E.A."/>
            <person name="Lipzen A."/>
            <person name="Lundell T."/>
            <person name="Morin E."/>
            <person name="Murat C."/>
            <person name="Sun H."/>
            <person name="Tunlid A."/>
            <person name="Henrissat B."/>
            <person name="Grigoriev I.V."/>
            <person name="Hibbett D.S."/>
            <person name="Martin F."/>
            <person name="Nordberg H.P."/>
            <person name="Cantor M.N."/>
            <person name="Hua S.X."/>
        </authorList>
    </citation>
    <scope>NUCLEOTIDE SEQUENCE [LARGE SCALE GENOMIC DNA]</scope>
    <source>
        <strain evidence="1 2">Marx 270</strain>
    </source>
</reference>